<dbReference type="Proteomes" id="UP000030760">
    <property type="component" value="Unassembled WGS sequence"/>
</dbReference>
<proteinExistence type="predicted"/>
<dbReference type="AlphaFoldDB" id="M3E8R1"/>
<reference evidence="2" key="1">
    <citation type="journal article" date="2013" name="Genome Announc.">
        <title>Draft Genome Sequence of Streptomyces bottropensis ATCC 25435, a Bottromycin-Producing Actinomycete.</title>
        <authorList>
            <person name="Zhang H."/>
            <person name="Zhou W."/>
            <person name="Zhuang Y."/>
            <person name="Liang X."/>
            <person name="Liu T."/>
        </authorList>
    </citation>
    <scope>NUCLEOTIDE SEQUENCE [LARGE SCALE GENOMIC DNA]</scope>
    <source>
        <strain evidence="2">ATCC 25435</strain>
    </source>
</reference>
<name>M3E8R1_9ACTN</name>
<gene>
    <name evidence="1" type="ORF">SBD_5607</name>
</gene>
<evidence type="ECO:0000313" key="2">
    <source>
        <dbReference type="Proteomes" id="UP000030760"/>
    </source>
</evidence>
<evidence type="ECO:0000313" key="1">
    <source>
        <dbReference type="EMBL" id="EMF52531.1"/>
    </source>
</evidence>
<protein>
    <submittedName>
        <fullName evidence="1">Uncharacterized protein</fullName>
    </submittedName>
</protein>
<accession>M3E8R1</accession>
<sequence length="39" mass="3874">MVNGVLRSTGLVQQSVTAVVMGTYSVKARGGGGRPEPGG</sequence>
<organism evidence="1 2">
    <name type="scientific">Streptomyces bottropensis ATCC 25435</name>
    <dbReference type="NCBI Taxonomy" id="1054862"/>
    <lineage>
        <taxon>Bacteria</taxon>
        <taxon>Bacillati</taxon>
        <taxon>Actinomycetota</taxon>
        <taxon>Actinomycetes</taxon>
        <taxon>Kitasatosporales</taxon>
        <taxon>Streptomycetaceae</taxon>
        <taxon>Streptomyces</taxon>
    </lineage>
</organism>
<dbReference type="EMBL" id="KB405094">
    <property type="protein sequence ID" value="EMF52531.1"/>
    <property type="molecule type" value="Genomic_DNA"/>
</dbReference>